<dbReference type="InterPro" id="IPR055401">
    <property type="entry name" value="CEMIP_beta-hel_dom"/>
</dbReference>
<keyword evidence="3" id="KW-1185">Reference proteome</keyword>
<proteinExistence type="predicted"/>
<comment type="caution">
    <text evidence="2">The sequence shown here is derived from an EMBL/GenBank/DDBJ whole genome shotgun (WGS) entry which is preliminary data.</text>
</comment>
<gene>
    <name evidence="2" type="ORF">GPECTOR_293g788</name>
</gene>
<dbReference type="Proteomes" id="UP000075714">
    <property type="component" value="Unassembled WGS sequence"/>
</dbReference>
<evidence type="ECO:0000259" key="1">
    <source>
        <dbReference type="Pfam" id="PF24606"/>
    </source>
</evidence>
<dbReference type="AlphaFoldDB" id="A0A150FX19"/>
<evidence type="ECO:0000313" key="3">
    <source>
        <dbReference type="Proteomes" id="UP000075714"/>
    </source>
</evidence>
<dbReference type="EMBL" id="LSYV01000292">
    <property type="protein sequence ID" value="KXZ41755.1"/>
    <property type="molecule type" value="Genomic_DNA"/>
</dbReference>
<organism evidence="2 3">
    <name type="scientific">Gonium pectorale</name>
    <name type="common">Green alga</name>
    <dbReference type="NCBI Taxonomy" id="33097"/>
    <lineage>
        <taxon>Eukaryota</taxon>
        <taxon>Viridiplantae</taxon>
        <taxon>Chlorophyta</taxon>
        <taxon>core chlorophytes</taxon>
        <taxon>Chlorophyceae</taxon>
        <taxon>CS clade</taxon>
        <taxon>Chlamydomonadales</taxon>
        <taxon>Volvocaceae</taxon>
        <taxon>Gonium</taxon>
    </lineage>
</organism>
<dbReference type="PANTHER" id="PTHR47687:SF4">
    <property type="entry name" value="G8 DOMAIN-CONTAINING PROTEIN DDB_G0286311-RELATED"/>
    <property type="match status" value="1"/>
</dbReference>
<dbReference type="OrthoDB" id="2016282at2759"/>
<dbReference type="Pfam" id="PF24606">
    <property type="entry name" value="CEMIP_beta-hel"/>
    <property type="match status" value="1"/>
</dbReference>
<evidence type="ECO:0000313" key="2">
    <source>
        <dbReference type="EMBL" id="KXZ41755.1"/>
    </source>
</evidence>
<sequence>MGSPSCRLRSAISITFAPAAGVDSRFMTLTTAYPGVRWVAVQKAVNWLPGQLVAVPTSIWKDECRNQNEVRVIDTISKDGKNITFTTPLTFRHYGGPEYQTEVVLLSRNILLQGSPETAAQKAGGHVRIASTSFRLVISPYHCTRASPFFEGTAAQKKTFFPFPSYPFHFHLSGDVTGISYLTDNSVYNSHHRCYTMHGTYGLVVVNNTAFHVDGSCYYIEDGVEERNVIDGNFAGFVHPLGRADTCTAIASVGSSLTINQTATLLIPSDWAASCFYITNPYNFVTNNAASGGTTGYNFLRLVKPVGDYRNLPVEPYKRPVGSFDGNTAHSSGYHWGEGAAIYAGGNLLYAKDNQTLQYQIVVSRFDPRDIKNSSVMLPFRLSNTKLWLGGFSIVSYGDRALVDGLESIDCIRGAQLRGTPNQLINADINLNSANSGFIIQNVPEE</sequence>
<accession>A0A150FX19</accession>
<dbReference type="PANTHER" id="PTHR47687">
    <property type="entry name" value="G8 DOMAIN-CONTAINING PROTEIN DDB_G0288475-RELATED"/>
    <property type="match status" value="1"/>
</dbReference>
<feature type="domain" description="CEMIP beta-helix" evidence="1">
    <location>
        <begin position="165"/>
        <end position="332"/>
    </location>
</feature>
<reference evidence="3" key="1">
    <citation type="journal article" date="2016" name="Nat. Commun.">
        <title>The Gonium pectorale genome demonstrates co-option of cell cycle regulation during the evolution of multicellularity.</title>
        <authorList>
            <person name="Hanschen E.R."/>
            <person name="Marriage T.N."/>
            <person name="Ferris P.J."/>
            <person name="Hamaji T."/>
            <person name="Toyoda A."/>
            <person name="Fujiyama A."/>
            <person name="Neme R."/>
            <person name="Noguchi H."/>
            <person name="Minakuchi Y."/>
            <person name="Suzuki M."/>
            <person name="Kawai-Toyooka H."/>
            <person name="Smith D.R."/>
            <person name="Sparks H."/>
            <person name="Anderson J."/>
            <person name="Bakaric R."/>
            <person name="Luria V."/>
            <person name="Karger A."/>
            <person name="Kirschner M.W."/>
            <person name="Durand P.M."/>
            <person name="Michod R.E."/>
            <person name="Nozaki H."/>
            <person name="Olson B.J."/>
        </authorList>
    </citation>
    <scope>NUCLEOTIDE SEQUENCE [LARGE SCALE GENOMIC DNA]</scope>
    <source>
        <strain evidence="3">NIES-2863</strain>
    </source>
</reference>
<name>A0A150FX19_GONPE</name>
<protein>
    <recommendedName>
        <fullName evidence="1">CEMIP beta-helix domain-containing protein</fullName>
    </recommendedName>
</protein>
<dbReference type="InterPro" id="IPR052334">
    <property type="entry name" value="G8_domain-comF-like"/>
</dbReference>